<protein>
    <submittedName>
        <fullName evidence="1">Uncharacterized protein</fullName>
    </submittedName>
</protein>
<organism evidence="1 2">
    <name type="scientific">Trifolium medium</name>
    <dbReference type="NCBI Taxonomy" id="97028"/>
    <lineage>
        <taxon>Eukaryota</taxon>
        <taxon>Viridiplantae</taxon>
        <taxon>Streptophyta</taxon>
        <taxon>Embryophyta</taxon>
        <taxon>Tracheophyta</taxon>
        <taxon>Spermatophyta</taxon>
        <taxon>Magnoliopsida</taxon>
        <taxon>eudicotyledons</taxon>
        <taxon>Gunneridae</taxon>
        <taxon>Pentapetalae</taxon>
        <taxon>rosids</taxon>
        <taxon>fabids</taxon>
        <taxon>Fabales</taxon>
        <taxon>Fabaceae</taxon>
        <taxon>Papilionoideae</taxon>
        <taxon>50 kb inversion clade</taxon>
        <taxon>NPAAA clade</taxon>
        <taxon>Hologalegina</taxon>
        <taxon>IRL clade</taxon>
        <taxon>Trifolieae</taxon>
        <taxon>Trifolium</taxon>
    </lineage>
</organism>
<feature type="non-terminal residue" evidence="1">
    <location>
        <position position="73"/>
    </location>
</feature>
<comment type="caution">
    <text evidence="1">The sequence shown here is derived from an EMBL/GenBank/DDBJ whole genome shotgun (WGS) entry which is preliminary data.</text>
</comment>
<dbReference type="EMBL" id="LXQA010000366">
    <property type="protein sequence ID" value="MCH79788.1"/>
    <property type="molecule type" value="Genomic_DNA"/>
</dbReference>
<proteinExistence type="predicted"/>
<sequence>MRIPGESFVHFMATRILRNNLGKDSAADIDKNGFLTCKTDKVLALPDEFLSKGYLSCVTFAYWKSGNTNATTN</sequence>
<accession>A0A392LXY6</accession>
<gene>
    <name evidence="1" type="ORF">A2U01_0000544</name>
</gene>
<evidence type="ECO:0000313" key="1">
    <source>
        <dbReference type="EMBL" id="MCH79788.1"/>
    </source>
</evidence>
<dbReference type="Proteomes" id="UP000265520">
    <property type="component" value="Unassembled WGS sequence"/>
</dbReference>
<keyword evidence="2" id="KW-1185">Reference proteome</keyword>
<evidence type="ECO:0000313" key="2">
    <source>
        <dbReference type="Proteomes" id="UP000265520"/>
    </source>
</evidence>
<name>A0A392LXY6_9FABA</name>
<dbReference type="AlphaFoldDB" id="A0A392LXY6"/>
<reference evidence="1 2" key="1">
    <citation type="journal article" date="2018" name="Front. Plant Sci.">
        <title>Red Clover (Trifolium pratense) and Zigzag Clover (T. medium) - A Picture of Genomic Similarities and Differences.</title>
        <authorList>
            <person name="Dluhosova J."/>
            <person name="Istvanek J."/>
            <person name="Nedelnik J."/>
            <person name="Repkova J."/>
        </authorList>
    </citation>
    <scope>NUCLEOTIDE SEQUENCE [LARGE SCALE GENOMIC DNA]</scope>
    <source>
        <strain evidence="2">cv. 10/8</strain>
        <tissue evidence="1">Leaf</tissue>
    </source>
</reference>